<comment type="caution">
    <text evidence="9">The sequence shown here is derived from an EMBL/GenBank/DDBJ whole genome shotgun (WGS) entry which is preliminary data.</text>
</comment>
<evidence type="ECO:0000256" key="2">
    <source>
        <dbReference type="ARBA" id="ARBA00008821"/>
    </source>
</evidence>
<dbReference type="NCBIfam" id="TIGR00801">
    <property type="entry name" value="ncs2"/>
    <property type="match status" value="1"/>
</dbReference>
<feature type="transmembrane region" description="Helical" evidence="8">
    <location>
        <begin position="413"/>
        <end position="431"/>
    </location>
</feature>
<gene>
    <name evidence="9" type="ORF">M9Y10_038784</name>
</gene>
<proteinExistence type="inferred from homology"/>
<dbReference type="EMBL" id="JAPFFF010000006">
    <property type="protein sequence ID" value="KAK8887730.1"/>
    <property type="molecule type" value="Genomic_DNA"/>
</dbReference>
<feature type="transmembrane region" description="Helical" evidence="8">
    <location>
        <begin position="220"/>
        <end position="240"/>
    </location>
</feature>
<evidence type="ECO:0000256" key="6">
    <source>
        <dbReference type="ARBA" id="ARBA00023136"/>
    </source>
</evidence>
<feature type="transmembrane region" description="Helical" evidence="8">
    <location>
        <begin position="59"/>
        <end position="76"/>
    </location>
</feature>
<dbReference type="InterPro" id="IPR006043">
    <property type="entry name" value="NCS2"/>
</dbReference>
<feature type="transmembrane region" description="Helical" evidence="8">
    <location>
        <begin position="123"/>
        <end position="142"/>
    </location>
</feature>
<evidence type="ECO:0000256" key="4">
    <source>
        <dbReference type="ARBA" id="ARBA00022692"/>
    </source>
</evidence>
<evidence type="ECO:0000256" key="3">
    <source>
        <dbReference type="ARBA" id="ARBA00022448"/>
    </source>
</evidence>
<comment type="similarity">
    <text evidence="2">Belongs to the nucleobase:cation symporter-2 (NCS2) (TC 2.A.40) family.</text>
</comment>
<feature type="transmembrane region" description="Helical" evidence="8">
    <location>
        <begin position="380"/>
        <end position="401"/>
    </location>
</feature>
<dbReference type="InterPro" id="IPR006042">
    <property type="entry name" value="Xan_ur_permease"/>
</dbReference>
<keyword evidence="3" id="KW-0813">Transport</keyword>
<keyword evidence="4 8" id="KW-0812">Transmembrane</keyword>
<keyword evidence="10" id="KW-1185">Reference proteome</keyword>
<dbReference type="PANTHER" id="PTHR42810:SF2">
    <property type="entry name" value="PURINE PERMEASE C1399.01C-RELATED"/>
    <property type="match status" value="1"/>
</dbReference>
<keyword evidence="5 8" id="KW-1133">Transmembrane helix</keyword>
<evidence type="ECO:0000256" key="7">
    <source>
        <dbReference type="SAM" id="MobiDB-lite"/>
    </source>
</evidence>
<name>A0ABR2K9D8_9EUKA</name>
<keyword evidence="6 8" id="KW-0472">Membrane</keyword>
<comment type="subcellular location">
    <subcellularLocation>
        <location evidence="1">Membrane</location>
        <topology evidence="1">Multi-pass membrane protein</topology>
    </subcellularLocation>
</comment>
<feature type="compositionally biased region" description="Low complexity" evidence="7">
    <location>
        <begin position="496"/>
        <end position="507"/>
    </location>
</feature>
<accession>A0ABR2K9D8</accession>
<dbReference type="PROSITE" id="PS01116">
    <property type="entry name" value="XANTH_URACIL_PERMASE"/>
    <property type="match status" value="1"/>
</dbReference>
<feature type="transmembrane region" description="Helical" evidence="8">
    <location>
        <begin position="437"/>
        <end position="457"/>
    </location>
</feature>
<organism evidence="9 10">
    <name type="scientific">Tritrichomonas musculus</name>
    <dbReference type="NCBI Taxonomy" id="1915356"/>
    <lineage>
        <taxon>Eukaryota</taxon>
        <taxon>Metamonada</taxon>
        <taxon>Parabasalia</taxon>
        <taxon>Tritrichomonadida</taxon>
        <taxon>Tritrichomonadidae</taxon>
        <taxon>Tritrichomonas</taxon>
    </lineage>
</organism>
<evidence type="ECO:0000256" key="8">
    <source>
        <dbReference type="SAM" id="Phobius"/>
    </source>
</evidence>
<reference evidence="9 10" key="1">
    <citation type="submission" date="2024-04" db="EMBL/GenBank/DDBJ databases">
        <title>Tritrichomonas musculus Genome.</title>
        <authorList>
            <person name="Alves-Ferreira E."/>
            <person name="Grigg M."/>
            <person name="Lorenzi H."/>
            <person name="Galac M."/>
        </authorList>
    </citation>
    <scope>NUCLEOTIDE SEQUENCE [LARGE SCALE GENOMIC DNA]</scope>
    <source>
        <strain evidence="9 10">EAF2021</strain>
    </source>
</reference>
<feature type="region of interest" description="Disordered" evidence="7">
    <location>
        <begin position="461"/>
        <end position="507"/>
    </location>
</feature>
<evidence type="ECO:0000313" key="10">
    <source>
        <dbReference type="Proteomes" id="UP001470230"/>
    </source>
</evidence>
<evidence type="ECO:0000256" key="5">
    <source>
        <dbReference type="ARBA" id="ARBA00022989"/>
    </source>
</evidence>
<feature type="transmembrane region" description="Helical" evidence="8">
    <location>
        <begin position="352"/>
        <end position="374"/>
    </location>
</feature>
<protein>
    <recommendedName>
        <fullName evidence="11">Uracil permease</fullName>
    </recommendedName>
</protein>
<dbReference type="PANTHER" id="PTHR42810">
    <property type="entry name" value="PURINE PERMEASE C1399.01C-RELATED"/>
    <property type="match status" value="1"/>
</dbReference>
<sequence>MPSCKKPECTCFDRAIEKCGGNPEKVKRYGLNFILGVQHVLAMMGSNVLVPLITGLSPSIAILSAGLCTICFHFIAQRKVPTFLGSSFSFVTAMQQNQAKFTDKQGNVISQEIKNKVIGGQQVAVIMTGVLYCIYSLIVYFVGPARVKKIFPPIVVGPVIMVIGLTLAPSVISSYIVGNYTPNEETGEQNMKTYAVWIIVVVTALIILGVATLARGIWTSFPVLFGIIGGYIVSACFKVIDYSKITDAYWILFEPNCLKETFSFYKGLNWDWNSIAMICPISIVTFMEHLGDITTNGAVVGKNFFEDPGLHFTLLGDGVALFIAGLLGGPAITTYGENTGVLAITKNYNPKLILLAGIIAFCIGLLTKIGGVITSIPGPVIGGASMIMFGIIATMGMKVLIINQVNITKAKNMMIAALIVTIGLGFTAGGVNVNIEGISISPLAICTIVGVLLNAILPDQKDDDENSAEEKKESNELSSEIDNVDSRSEGQDDSVSESNNENTESKL</sequence>
<dbReference type="Proteomes" id="UP001470230">
    <property type="component" value="Unassembled WGS sequence"/>
</dbReference>
<feature type="transmembrane region" description="Helical" evidence="8">
    <location>
        <begin position="154"/>
        <end position="173"/>
    </location>
</feature>
<evidence type="ECO:0000313" key="9">
    <source>
        <dbReference type="EMBL" id="KAK8887730.1"/>
    </source>
</evidence>
<evidence type="ECO:0000256" key="1">
    <source>
        <dbReference type="ARBA" id="ARBA00004141"/>
    </source>
</evidence>
<feature type="transmembrane region" description="Helical" evidence="8">
    <location>
        <begin position="194"/>
        <end position="214"/>
    </location>
</feature>
<dbReference type="Pfam" id="PF00860">
    <property type="entry name" value="Xan_ur_permease"/>
    <property type="match status" value="1"/>
</dbReference>
<evidence type="ECO:0008006" key="11">
    <source>
        <dbReference type="Google" id="ProtNLM"/>
    </source>
</evidence>